<evidence type="ECO:0000256" key="2">
    <source>
        <dbReference type="SAM" id="SignalP"/>
    </source>
</evidence>
<name>A0A2A5JNA4_PSEO7</name>
<proteinExistence type="predicted"/>
<evidence type="ECO:0000313" key="4">
    <source>
        <dbReference type="Proteomes" id="UP000228621"/>
    </source>
</evidence>
<dbReference type="SUPFAM" id="SSF53850">
    <property type="entry name" value="Periplasmic binding protein-like II"/>
    <property type="match status" value="1"/>
</dbReference>
<dbReference type="OrthoDB" id="9769567at2"/>
<dbReference type="RefSeq" id="WP_099642981.1">
    <property type="nucleotide sequence ID" value="NZ_NKHF01000072.1"/>
</dbReference>
<evidence type="ECO:0000313" key="3">
    <source>
        <dbReference type="EMBL" id="PCK30819.1"/>
    </source>
</evidence>
<dbReference type="PANTHER" id="PTHR30006">
    <property type="entry name" value="THIAMINE-BINDING PERIPLASMIC PROTEIN-RELATED"/>
    <property type="match status" value="1"/>
</dbReference>
<organism evidence="3 4">
    <name type="scientific">Pseudoalteromonas piscicida</name>
    <dbReference type="NCBI Taxonomy" id="43662"/>
    <lineage>
        <taxon>Bacteria</taxon>
        <taxon>Pseudomonadati</taxon>
        <taxon>Pseudomonadota</taxon>
        <taxon>Gammaproteobacteria</taxon>
        <taxon>Alteromonadales</taxon>
        <taxon>Pseudoalteromonadaceae</taxon>
        <taxon>Pseudoalteromonas</taxon>
    </lineage>
</organism>
<evidence type="ECO:0000256" key="1">
    <source>
        <dbReference type="ARBA" id="ARBA00022729"/>
    </source>
</evidence>
<protein>
    <submittedName>
        <fullName evidence="3">Iron-binding protein FbpA</fullName>
    </submittedName>
</protein>
<keyword evidence="4" id="KW-1185">Reference proteome</keyword>
<dbReference type="Gene3D" id="3.40.190.10">
    <property type="entry name" value="Periplasmic binding protein-like II"/>
    <property type="match status" value="2"/>
</dbReference>
<dbReference type="Pfam" id="PF13416">
    <property type="entry name" value="SBP_bac_8"/>
    <property type="match status" value="1"/>
</dbReference>
<dbReference type="EMBL" id="NKHF01000072">
    <property type="protein sequence ID" value="PCK30819.1"/>
    <property type="molecule type" value="Genomic_DNA"/>
</dbReference>
<dbReference type="GO" id="GO:0030288">
    <property type="term" value="C:outer membrane-bounded periplasmic space"/>
    <property type="evidence" value="ECO:0007669"/>
    <property type="project" value="TreeGrafter"/>
</dbReference>
<dbReference type="InterPro" id="IPR006059">
    <property type="entry name" value="SBP"/>
</dbReference>
<reference evidence="4" key="1">
    <citation type="journal article" date="2019" name="Genome Announc.">
        <title>Draft Genome Sequence of Pseudoalteromonas piscicida Strain 36Y ROTHPW, an Hypersaline Seawater Isolate from the South Coast of Sonora, Mexico.</title>
        <authorList>
            <person name="Sanchez-Diaz R."/>
            <person name="Molina-Garza Z.J."/>
            <person name="Cruz-Suarez L.E."/>
            <person name="Selvin J."/>
            <person name="Kiran G.S."/>
            <person name="Ibarra-Gamez J.C."/>
            <person name="Gomez-Gil B."/>
            <person name="Galaviz-Silva L."/>
        </authorList>
    </citation>
    <scope>NUCLEOTIDE SEQUENCE [LARGE SCALE GENOMIC DNA]</scope>
    <source>
        <strain evidence="4">36Y_RITHPW</strain>
    </source>
</reference>
<gene>
    <name evidence="3" type="ORF">CEX98_15655</name>
</gene>
<sequence length="335" mass="38235">MNKSKLFLFLLFWVHFSQAADQQRTSSAVNVYSFRKYELIQPVLQAFEKETGITVNLVNGKSAQLLERLKNDGANSKADVLLTSDLIQLHDYKALLRPIDKIQNWQEVDLELKDDDKRWISVSIRTRALFRKKGTATPLPEYFSDLDKALYHGKFCIRQWSHSYNLTLASSLYASSDSEDFLWIDKANSLLAKRPVGGDRDQLRSLAQGQCEFALANHYYWSMMQHSENKRDKALAEQLEVHYLKMHSGKTAISTTTVAIAKHSPNAQNALLFVEFLLKPSTQSMYANLLHEYPVIQHAQTVLPPFTPATQQVKLGLQQVSRAQHVVNSLSKDHL</sequence>
<keyword evidence="1 2" id="KW-0732">Signal</keyword>
<feature type="signal peptide" evidence="2">
    <location>
        <begin position="1"/>
        <end position="19"/>
    </location>
</feature>
<feature type="chain" id="PRO_5012043108" evidence="2">
    <location>
        <begin position="20"/>
        <end position="335"/>
    </location>
</feature>
<comment type="caution">
    <text evidence="3">The sequence shown here is derived from an EMBL/GenBank/DDBJ whole genome shotgun (WGS) entry which is preliminary data.</text>
</comment>
<dbReference type="Proteomes" id="UP000228621">
    <property type="component" value="Unassembled WGS sequence"/>
</dbReference>
<dbReference type="AlphaFoldDB" id="A0A2A5JNA4"/>
<dbReference type="PANTHER" id="PTHR30006:SF15">
    <property type="entry name" value="IRON-UTILIZATION PERIPLASMIC PROTEIN"/>
    <property type="match status" value="1"/>
</dbReference>
<accession>A0A2A5JNA4</accession>